<feature type="domain" description="AMP-binding enzyme C-terminal" evidence="2">
    <location>
        <begin position="467"/>
        <end position="554"/>
    </location>
</feature>
<dbReference type="FunCoup" id="A0A0H2SA41">
    <property type="interactions" value="329"/>
</dbReference>
<dbReference type="PANTHER" id="PTHR24096">
    <property type="entry name" value="LONG-CHAIN-FATTY-ACID--COA LIGASE"/>
    <property type="match status" value="1"/>
</dbReference>
<dbReference type="Pfam" id="PF00501">
    <property type="entry name" value="AMP-binding"/>
    <property type="match status" value="1"/>
</dbReference>
<dbReference type="Pfam" id="PF13193">
    <property type="entry name" value="AMP-binding_C"/>
    <property type="match status" value="1"/>
</dbReference>
<protein>
    <submittedName>
        <fullName evidence="3">Phenylacetyl-CoA ligase</fullName>
    </submittedName>
</protein>
<dbReference type="InterPro" id="IPR000873">
    <property type="entry name" value="AMP-dep_synth/lig_dom"/>
</dbReference>
<dbReference type="CDD" id="cd05911">
    <property type="entry name" value="Firefly_Luc_like"/>
    <property type="match status" value="1"/>
</dbReference>
<dbReference type="SUPFAM" id="SSF56801">
    <property type="entry name" value="Acetyl-CoA synthetase-like"/>
    <property type="match status" value="1"/>
</dbReference>
<dbReference type="STRING" id="27342.A0A0H2SA41"/>
<dbReference type="Gene3D" id="3.30.300.30">
    <property type="match status" value="1"/>
</dbReference>
<name>A0A0H2SA41_9AGAM</name>
<evidence type="ECO:0000259" key="1">
    <source>
        <dbReference type="Pfam" id="PF00501"/>
    </source>
</evidence>
<organism evidence="3 4">
    <name type="scientific">Schizopora paradoxa</name>
    <dbReference type="NCBI Taxonomy" id="27342"/>
    <lineage>
        <taxon>Eukaryota</taxon>
        <taxon>Fungi</taxon>
        <taxon>Dikarya</taxon>
        <taxon>Basidiomycota</taxon>
        <taxon>Agaricomycotina</taxon>
        <taxon>Agaricomycetes</taxon>
        <taxon>Hymenochaetales</taxon>
        <taxon>Schizoporaceae</taxon>
        <taxon>Schizopora</taxon>
    </lineage>
</organism>
<accession>A0A0H2SA41</accession>
<keyword evidence="3" id="KW-0436">Ligase</keyword>
<evidence type="ECO:0000313" key="3">
    <source>
        <dbReference type="EMBL" id="KLO20729.1"/>
    </source>
</evidence>
<gene>
    <name evidence="3" type="ORF">SCHPADRAFT_897989</name>
</gene>
<dbReference type="EMBL" id="KQ085882">
    <property type="protein sequence ID" value="KLO20729.1"/>
    <property type="molecule type" value="Genomic_DNA"/>
</dbReference>
<reference evidence="3 4" key="1">
    <citation type="submission" date="2015-04" db="EMBL/GenBank/DDBJ databases">
        <title>Complete genome sequence of Schizopora paradoxa KUC8140, a cosmopolitan wood degrader in East Asia.</title>
        <authorList>
            <consortium name="DOE Joint Genome Institute"/>
            <person name="Min B."/>
            <person name="Park H."/>
            <person name="Jang Y."/>
            <person name="Kim J.-J."/>
            <person name="Kim K.H."/>
            <person name="Pangilinan J."/>
            <person name="Lipzen A."/>
            <person name="Riley R."/>
            <person name="Grigoriev I.V."/>
            <person name="Spatafora J.W."/>
            <person name="Choi I.-G."/>
        </authorList>
    </citation>
    <scope>NUCLEOTIDE SEQUENCE [LARGE SCALE GENOMIC DNA]</scope>
    <source>
        <strain evidence="3 4">KUC8140</strain>
    </source>
</reference>
<evidence type="ECO:0000259" key="2">
    <source>
        <dbReference type="Pfam" id="PF13193"/>
    </source>
</evidence>
<dbReference type="GO" id="GO:0016405">
    <property type="term" value="F:CoA-ligase activity"/>
    <property type="evidence" value="ECO:0007669"/>
    <property type="project" value="TreeGrafter"/>
</dbReference>
<dbReference type="PANTHER" id="PTHR24096:SF422">
    <property type="entry name" value="BCDNA.GH02901"/>
    <property type="match status" value="1"/>
</dbReference>
<evidence type="ECO:0000313" key="4">
    <source>
        <dbReference type="Proteomes" id="UP000053477"/>
    </source>
</evidence>
<dbReference type="Gene3D" id="3.40.50.12780">
    <property type="entry name" value="N-terminal domain of ligase-like"/>
    <property type="match status" value="1"/>
</dbReference>
<dbReference type="InterPro" id="IPR042099">
    <property type="entry name" value="ANL_N_sf"/>
</dbReference>
<dbReference type="InterPro" id="IPR025110">
    <property type="entry name" value="AMP-bd_C"/>
</dbReference>
<dbReference type="Proteomes" id="UP000053477">
    <property type="component" value="Unassembled WGS sequence"/>
</dbReference>
<proteinExistence type="predicted"/>
<feature type="domain" description="AMP-dependent synthetase/ligase" evidence="1">
    <location>
        <begin position="42"/>
        <end position="416"/>
    </location>
</feature>
<dbReference type="PROSITE" id="PS00455">
    <property type="entry name" value="AMP_BINDING"/>
    <property type="match status" value="1"/>
</dbReference>
<dbReference type="AlphaFoldDB" id="A0A0H2SA41"/>
<dbReference type="InterPro" id="IPR020845">
    <property type="entry name" value="AMP-binding_CS"/>
</dbReference>
<dbReference type="InterPro" id="IPR045851">
    <property type="entry name" value="AMP-bd_C_sf"/>
</dbReference>
<sequence length="578" mass="63603">MTEFHSLHGPCPPIPDDLTVPQFFLDSYHTERPGRTERVPWLIEDATGRNIGYEELRLRTYALANALHGRWGINESDTVCIFSSNHVDYPVAAWASHRLGAIVSTANPNYTADELAYQLDTTKSKLLLCHPDVVDIALAAGRQSGIAADHIVLMQSLSRPSPIPFSTIDDLVSDGLKRPQCFTERRLNPGEAKTKIAFYCFSSGTTGKPKAVAIPHYAVMANVIQMANFNKVNEDYTSWEKRRFRVGDVAAAVLPFFHIYGLVINLHFLLFSGVSIVVIPKFNFLEYLKSIDKYKITHLLLVPPQAVLLCKHPATKKFNLKHVRFAMSGAAPLSAELTMQLVKVLPNATIGQGYGMTETCTTVSMVPITQHIGKLGSAGQLMPGCVARVIKSDGALAGVGEEGELVVKGPQMALRYSNNEQATKETFQDGWVRTGDEVKFDEEGNVFIVDRLKEILKVRGFQVAPAELEGHLLDHPDVADVCVVGIPDEYSGEVPLAFVTLEATTAERVKKNPAEAEKVKASISKHVSDAKIQYKWLAGGVEFLDVIPKNPSGKLLRRLLREKAKQMRGPGAPVKAKL</sequence>
<keyword evidence="4" id="KW-1185">Reference proteome</keyword>
<dbReference type="OrthoDB" id="6509636at2759"/>
<dbReference type="InParanoid" id="A0A0H2SA41"/>